<evidence type="ECO:0000313" key="2">
    <source>
        <dbReference type="Proteomes" id="UP000441797"/>
    </source>
</evidence>
<sequence length="261" mass="29804">MAANQPTILALDFDGVICDGLKEYFETAWRTYCDIWLQTDETPPDNLAKKFYRLRPVIETGWEMPVLIAALLAGVAEEQILQEWHAIARAIVQENHLQSAAIAQKLDFLRDQWITDDLASWLGLHRFYPGVIEKLDSLINSPIQVFIVTTKEGRFVQQLLAQQGIQLPAKSVFGKENKRPKHEILHELITAAKTLPASLWFVEDRIKTLELVAQQSNLDTVKLYLADWGYNTSDERQAAQNHDRIQLLSLSQFADDFSTWG</sequence>
<gene>
    <name evidence="1" type="ORF">BWI75_09315</name>
</gene>
<dbReference type="GO" id="GO:0005829">
    <property type="term" value="C:cytosol"/>
    <property type="evidence" value="ECO:0007669"/>
    <property type="project" value="TreeGrafter"/>
</dbReference>
<dbReference type="Proteomes" id="UP000441797">
    <property type="component" value="Unassembled WGS sequence"/>
</dbReference>
<dbReference type="EMBL" id="NAPY01000011">
    <property type="protein sequence ID" value="MUL36543.1"/>
    <property type="molecule type" value="Genomic_DNA"/>
</dbReference>
<dbReference type="InterPro" id="IPR036412">
    <property type="entry name" value="HAD-like_sf"/>
</dbReference>
<proteinExistence type="predicted"/>
<organism evidence="1 2">
    <name type="scientific">Gloeocapsopsis dulcis AAB1 = 1H9</name>
    <dbReference type="NCBI Taxonomy" id="1433147"/>
    <lineage>
        <taxon>Bacteria</taxon>
        <taxon>Bacillati</taxon>
        <taxon>Cyanobacteriota</taxon>
        <taxon>Cyanophyceae</taxon>
        <taxon>Oscillatoriophycideae</taxon>
        <taxon>Chroococcales</taxon>
        <taxon>Chroococcaceae</taxon>
        <taxon>Gloeocapsopsis</taxon>
        <taxon>Gloeocapsopsis dulcis</taxon>
    </lineage>
</organism>
<dbReference type="SUPFAM" id="SSF56784">
    <property type="entry name" value="HAD-like"/>
    <property type="match status" value="1"/>
</dbReference>
<evidence type="ECO:0000313" key="1">
    <source>
        <dbReference type="EMBL" id="MUL36543.1"/>
    </source>
</evidence>
<dbReference type="GO" id="GO:0006281">
    <property type="term" value="P:DNA repair"/>
    <property type="evidence" value="ECO:0007669"/>
    <property type="project" value="TreeGrafter"/>
</dbReference>
<dbReference type="Pfam" id="PF13419">
    <property type="entry name" value="HAD_2"/>
    <property type="match status" value="1"/>
</dbReference>
<dbReference type="PANTHER" id="PTHR43434:SF21">
    <property type="entry name" value="SLL0295 PROTEIN"/>
    <property type="match status" value="1"/>
</dbReference>
<dbReference type="InterPro" id="IPR050155">
    <property type="entry name" value="HAD-like_hydrolase_sf"/>
</dbReference>
<dbReference type="RefSeq" id="WP_105218748.1">
    <property type="nucleotide sequence ID" value="NZ_CAWNSU010000012.1"/>
</dbReference>
<dbReference type="Gene3D" id="3.40.50.1000">
    <property type="entry name" value="HAD superfamily/HAD-like"/>
    <property type="match status" value="1"/>
</dbReference>
<dbReference type="InterPro" id="IPR041492">
    <property type="entry name" value="HAD_2"/>
</dbReference>
<dbReference type="OrthoDB" id="368044at2"/>
<reference evidence="1 2" key="1">
    <citation type="journal article" date="2019" name="Front. Microbiol.">
        <title>Genomic Features for Desiccation Tolerance and Sugar Biosynthesis in the Extremophile Gloeocapsopsis sp. UTEX B3054.</title>
        <authorList>
            <person name="Urrejola C."/>
            <person name="Alcorta J."/>
            <person name="Salas L."/>
            <person name="Vasquez M."/>
            <person name="Polz M.F."/>
            <person name="Vicuna R."/>
            <person name="Diez B."/>
        </authorList>
    </citation>
    <scope>NUCLEOTIDE SEQUENCE [LARGE SCALE GENOMIC DNA]</scope>
    <source>
        <strain evidence="1 2">1H9</strain>
    </source>
</reference>
<dbReference type="InterPro" id="IPR023214">
    <property type="entry name" value="HAD_sf"/>
</dbReference>
<name>A0A6N8FTW4_9CHRO</name>
<comment type="caution">
    <text evidence="1">The sequence shown here is derived from an EMBL/GenBank/DDBJ whole genome shotgun (WGS) entry which is preliminary data.</text>
</comment>
<accession>A0A6N8FTW4</accession>
<protein>
    <submittedName>
        <fullName evidence="1">Haloacid dehalogenase</fullName>
    </submittedName>
</protein>
<dbReference type="GO" id="GO:0008967">
    <property type="term" value="F:phosphoglycolate phosphatase activity"/>
    <property type="evidence" value="ECO:0007669"/>
    <property type="project" value="TreeGrafter"/>
</dbReference>
<dbReference type="PANTHER" id="PTHR43434">
    <property type="entry name" value="PHOSPHOGLYCOLATE PHOSPHATASE"/>
    <property type="match status" value="1"/>
</dbReference>
<dbReference type="AlphaFoldDB" id="A0A6N8FTW4"/>
<keyword evidence="2" id="KW-1185">Reference proteome</keyword>